<dbReference type="Proteomes" id="UP001523392">
    <property type="component" value="Unassembled WGS sequence"/>
</dbReference>
<reference evidence="3 4" key="1">
    <citation type="submission" date="2021-12" db="EMBL/GenBank/DDBJ databases">
        <title>Siccirubricoccus leaddurans sp. nov., a high concentration Zn2+ tolerance bacterium.</title>
        <authorList>
            <person name="Cao Y."/>
        </authorList>
    </citation>
    <scope>NUCLEOTIDE SEQUENCE [LARGE SCALE GENOMIC DNA]</scope>
    <source>
        <strain evidence="3 4">KC 17139</strain>
    </source>
</reference>
<evidence type="ECO:0000313" key="4">
    <source>
        <dbReference type="Proteomes" id="UP001523392"/>
    </source>
</evidence>
<dbReference type="EMBL" id="JAFIRR010000089">
    <property type="protein sequence ID" value="MCO6417383.1"/>
    <property type="molecule type" value="Genomic_DNA"/>
</dbReference>
<dbReference type="InterPro" id="IPR042100">
    <property type="entry name" value="Bug_dom1"/>
</dbReference>
<dbReference type="PIRSF" id="PIRSF017082">
    <property type="entry name" value="YflP"/>
    <property type="match status" value="1"/>
</dbReference>
<dbReference type="CDD" id="cd13578">
    <property type="entry name" value="PBP2_Bug27"/>
    <property type="match status" value="1"/>
</dbReference>
<evidence type="ECO:0000313" key="3">
    <source>
        <dbReference type="EMBL" id="MCO6417383.1"/>
    </source>
</evidence>
<dbReference type="Gene3D" id="3.40.190.150">
    <property type="entry name" value="Bordetella uptake gene, domain 1"/>
    <property type="match status" value="1"/>
</dbReference>
<feature type="signal peptide" evidence="2">
    <location>
        <begin position="1"/>
        <end position="22"/>
    </location>
</feature>
<feature type="chain" id="PRO_5045091567" evidence="2">
    <location>
        <begin position="23"/>
        <end position="325"/>
    </location>
</feature>
<dbReference type="PANTHER" id="PTHR42928:SF5">
    <property type="entry name" value="BLR1237 PROTEIN"/>
    <property type="match status" value="1"/>
</dbReference>
<protein>
    <submittedName>
        <fullName evidence="3">Tripartite tricarboxylate transporter substrate binding protein</fullName>
    </submittedName>
</protein>
<sequence>MRRILLGALLALPAILPGAAPAAAQDAFPSRPIRLVVPFATGGPSDIVARVLAPKMTAVLGQAVVVEARPGAGGVTGMDAVAKAAPDGYTFGLGSAGGLAISPSLQPSMPYQVARDFAPLSLAVIVNEPLVVPASMPWRNLAELLADARARPGALNYGSTGPGSMPHLAGELMKLTAKVDITHVPYRGGAPLSTALVAGEVQIGFADLPILLPHIRAGTMRALAIGSAQRYPLLPEVPTFAEAGLQGVTADNWHGFVAPARTPPAVLAALHRAVVAALTDPENVRLLNEQGAIPSPQSQEEFATFIARETERWGEVIRRAGVKPD</sequence>
<accession>A0ABT1D630</accession>
<keyword evidence="2" id="KW-0732">Signal</keyword>
<dbReference type="RefSeq" id="WP_252954026.1">
    <property type="nucleotide sequence ID" value="NZ_JAFIRR010000089.1"/>
</dbReference>
<dbReference type="Gene3D" id="3.40.190.10">
    <property type="entry name" value="Periplasmic binding protein-like II"/>
    <property type="match status" value="1"/>
</dbReference>
<gene>
    <name evidence="3" type="ORF">JYK14_14585</name>
</gene>
<keyword evidence="4" id="KW-1185">Reference proteome</keyword>
<comment type="caution">
    <text evidence="3">The sequence shown here is derived from an EMBL/GenBank/DDBJ whole genome shotgun (WGS) entry which is preliminary data.</text>
</comment>
<comment type="similarity">
    <text evidence="1">Belongs to the UPF0065 (bug) family.</text>
</comment>
<dbReference type="Pfam" id="PF03401">
    <property type="entry name" value="TctC"/>
    <property type="match status" value="1"/>
</dbReference>
<dbReference type="PANTHER" id="PTHR42928">
    <property type="entry name" value="TRICARBOXYLATE-BINDING PROTEIN"/>
    <property type="match status" value="1"/>
</dbReference>
<organism evidence="3 4">
    <name type="scientific">Siccirubricoccus soli</name>
    <dbReference type="NCBI Taxonomy" id="2899147"/>
    <lineage>
        <taxon>Bacteria</taxon>
        <taxon>Pseudomonadati</taxon>
        <taxon>Pseudomonadota</taxon>
        <taxon>Alphaproteobacteria</taxon>
        <taxon>Acetobacterales</taxon>
        <taxon>Roseomonadaceae</taxon>
        <taxon>Siccirubricoccus</taxon>
    </lineage>
</organism>
<evidence type="ECO:0000256" key="1">
    <source>
        <dbReference type="ARBA" id="ARBA00006987"/>
    </source>
</evidence>
<evidence type="ECO:0000256" key="2">
    <source>
        <dbReference type="SAM" id="SignalP"/>
    </source>
</evidence>
<proteinExistence type="inferred from homology"/>
<dbReference type="SUPFAM" id="SSF53850">
    <property type="entry name" value="Periplasmic binding protein-like II"/>
    <property type="match status" value="1"/>
</dbReference>
<dbReference type="InterPro" id="IPR005064">
    <property type="entry name" value="BUG"/>
</dbReference>
<name>A0ABT1D630_9PROT</name>